<reference evidence="1" key="2">
    <citation type="submission" date="2020-11" db="EMBL/GenBank/DDBJ databases">
        <authorList>
            <person name="McCartney M.A."/>
            <person name="Auch B."/>
            <person name="Kono T."/>
            <person name="Mallez S."/>
            <person name="Becker A."/>
            <person name="Gohl D.M."/>
            <person name="Silverstein K.A.T."/>
            <person name="Koren S."/>
            <person name="Bechman K.B."/>
            <person name="Herman A."/>
            <person name="Abrahante J.E."/>
            <person name="Garbe J."/>
        </authorList>
    </citation>
    <scope>NUCLEOTIDE SEQUENCE</scope>
    <source>
        <strain evidence="1">Duluth1</strain>
        <tissue evidence="1">Whole animal</tissue>
    </source>
</reference>
<gene>
    <name evidence="1" type="ORF">DPMN_180428</name>
</gene>
<dbReference type="Proteomes" id="UP000828390">
    <property type="component" value="Unassembled WGS sequence"/>
</dbReference>
<name>A0A9D4EGV9_DREPO</name>
<reference evidence="1" key="1">
    <citation type="journal article" date="2019" name="bioRxiv">
        <title>The Genome of the Zebra Mussel, Dreissena polymorpha: A Resource for Invasive Species Research.</title>
        <authorList>
            <person name="McCartney M.A."/>
            <person name="Auch B."/>
            <person name="Kono T."/>
            <person name="Mallez S."/>
            <person name="Zhang Y."/>
            <person name="Obille A."/>
            <person name="Becker A."/>
            <person name="Abrahante J.E."/>
            <person name="Garbe J."/>
            <person name="Badalamenti J.P."/>
            <person name="Herman A."/>
            <person name="Mangelson H."/>
            <person name="Liachko I."/>
            <person name="Sullivan S."/>
            <person name="Sone E.D."/>
            <person name="Koren S."/>
            <person name="Silverstein K.A.T."/>
            <person name="Beckman K.B."/>
            <person name="Gohl D.M."/>
        </authorList>
    </citation>
    <scope>NUCLEOTIDE SEQUENCE</scope>
    <source>
        <strain evidence="1">Duluth1</strain>
        <tissue evidence="1">Whole animal</tissue>
    </source>
</reference>
<comment type="caution">
    <text evidence="1">The sequence shown here is derived from an EMBL/GenBank/DDBJ whole genome shotgun (WGS) entry which is preliminary data.</text>
</comment>
<dbReference type="EMBL" id="JAIWYP010000009">
    <property type="protein sequence ID" value="KAH3778949.1"/>
    <property type="molecule type" value="Genomic_DNA"/>
</dbReference>
<evidence type="ECO:0000313" key="1">
    <source>
        <dbReference type="EMBL" id="KAH3778949.1"/>
    </source>
</evidence>
<proteinExistence type="predicted"/>
<organism evidence="1 2">
    <name type="scientific">Dreissena polymorpha</name>
    <name type="common">Zebra mussel</name>
    <name type="synonym">Mytilus polymorpha</name>
    <dbReference type="NCBI Taxonomy" id="45954"/>
    <lineage>
        <taxon>Eukaryota</taxon>
        <taxon>Metazoa</taxon>
        <taxon>Spiralia</taxon>
        <taxon>Lophotrochozoa</taxon>
        <taxon>Mollusca</taxon>
        <taxon>Bivalvia</taxon>
        <taxon>Autobranchia</taxon>
        <taxon>Heteroconchia</taxon>
        <taxon>Euheterodonta</taxon>
        <taxon>Imparidentia</taxon>
        <taxon>Neoheterodontei</taxon>
        <taxon>Myida</taxon>
        <taxon>Dreissenoidea</taxon>
        <taxon>Dreissenidae</taxon>
        <taxon>Dreissena</taxon>
    </lineage>
</organism>
<dbReference type="AlphaFoldDB" id="A0A9D4EGV9"/>
<evidence type="ECO:0000313" key="2">
    <source>
        <dbReference type="Proteomes" id="UP000828390"/>
    </source>
</evidence>
<keyword evidence="2" id="KW-1185">Reference proteome</keyword>
<sequence length="359" mass="40184">MSTKRVQTFKVIVNSHFSCLLACLAGKMKATWLIFCIGILWKSYESTECPHCHHSALRSENYPQIAALALQYQRNDFKCAENRITSKGVCGINEICSTHYHHVTGYNNRRYPDMYGAKVEIEMVDRGCGSFKDTDCQPLKYRTDMSSLGFSNTSFSGYECTTTTPRAIDLKIHEGDIIDTADTDKCAECMHTAYRFVNGSEDIRPRIDHYNEQNNFDCAENRHLPPVKCPESVPCINTYHLYEARGISNKSDALLQIETVHRTCDPDGRQVALDLGCKTTFKASPNDEIGDNLYLSNFTEANSTLVVCKNKGTTDFRLKINGDTITTGTNVDGHISGTVHISNSLRVIALAYIFGCTLC</sequence>
<accession>A0A9D4EGV9</accession>
<protein>
    <submittedName>
        <fullName evidence="1">Uncharacterized protein</fullName>
    </submittedName>
</protein>